<organism evidence="1 2">
    <name type="scientific">Cymbomonas tetramitiformis</name>
    <dbReference type="NCBI Taxonomy" id="36881"/>
    <lineage>
        <taxon>Eukaryota</taxon>
        <taxon>Viridiplantae</taxon>
        <taxon>Chlorophyta</taxon>
        <taxon>Pyramimonadophyceae</taxon>
        <taxon>Pyramimonadales</taxon>
        <taxon>Pyramimonadaceae</taxon>
        <taxon>Cymbomonas</taxon>
    </lineage>
</organism>
<comment type="caution">
    <text evidence="1">The sequence shown here is derived from an EMBL/GenBank/DDBJ whole genome shotgun (WGS) entry which is preliminary data.</text>
</comment>
<evidence type="ECO:0000313" key="2">
    <source>
        <dbReference type="Proteomes" id="UP001190700"/>
    </source>
</evidence>
<dbReference type="AlphaFoldDB" id="A0AAE0CGB4"/>
<protein>
    <submittedName>
        <fullName evidence="1">Uncharacterized protein</fullName>
    </submittedName>
</protein>
<name>A0AAE0CGB4_9CHLO</name>
<proteinExistence type="predicted"/>
<sequence>MEAYPSKPGGGDMCLIREPLRQKGARWGWGGFVSMAGRVACTSLGTVGAAVAGMVETVVGGGDGVARHRWRATGFYGGSTRWYWIGGGVSWKCELALKHRAHFSFPRWGGSGGISTLDSGAGLGMRGGDSFTLGLAGAEAPSVWDLKSNTILAIEAL</sequence>
<reference evidence="1 2" key="1">
    <citation type="journal article" date="2015" name="Genome Biol. Evol.">
        <title>Comparative Genomics of a Bacterivorous Green Alga Reveals Evolutionary Causalities and Consequences of Phago-Mixotrophic Mode of Nutrition.</title>
        <authorList>
            <person name="Burns J.A."/>
            <person name="Paasch A."/>
            <person name="Narechania A."/>
            <person name="Kim E."/>
        </authorList>
    </citation>
    <scope>NUCLEOTIDE SEQUENCE [LARGE SCALE GENOMIC DNA]</scope>
    <source>
        <strain evidence="1 2">PLY_AMNH</strain>
    </source>
</reference>
<dbReference type="EMBL" id="LGRX02023465">
    <property type="protein sequence ID" value="KAK3254533.1"/>
    <property type="molecule type" value="Genomic_DNA"/>
</dbReference>
<keyword evidence="2" id="KW-1185">Reference proteome</keyword>
<evidence type="ECO:0000313" key="1">
    <source>
        <dbReference type="EMBL" id="KAK3254533.1"/>
    </source>
</evidence>
<gene>
    <name evidence="1" type="ORF">CYMTET_36254</name>
</gene>
<accession>A0AAE0CGB4</accession>
<dbReference type="Proteomes" id="UP001190700">
    <property type="component" value="Unassembled WGS sequence"/>
</dbReference>